<reference evidence="2" key="1">
    <citation type="journal article" date="2023" name="Mol. Phylogenet. Evol.">
        <title>Genome-scale phylogeny and comparative genomics of the fungal order Sordariales.</title>
        <authorList>
            <person name="Hensen N."/>
            <person name="Bonometti L."/>
            <person name="Westerberg I."/>
            <person name="Brannstrom I.O."/>
            <person name="Guillou S."/>
            <person name="Cros-Aarteil S."/>
            <person name="Calhoun S."/>
            <person name="Haridas S."/>
            <person name="Kuo A."/>
            <person name="Mondo S."/>
            <person name="Pangilinan J."/>
            <person name="Riley R."/>
            <person name="LaButti K."/>
            <person name="Andreopoulos B."/>
            <person name="Lipzen A."/>
            <person name="Chen C."/>
            <person name="Yan M."/>
            <person name="Daum C."/>
            <person name="Ng V."/>
            <person name="Clum A."/>
            <person name="Steindorff A."/>
            <person name="Ohm R.A."/>
            <person name="Martin F."/>
            <person name="Silar P."/>
            <person name="Natvig D.O."/>
            <person name="Lalanne C."/>
            <person name="Gautier V."/>
            <person name="Ament-Velasquez S.L."/>
            <person name="Kruys A."/>
            <person name="Hutchinson M.I."/>
            <person name="Powell A.J."/>
            <person name="Barry K."/>
            <person name="Miller A.N."/>
            <person name="Grigoriev I.V."/>
            <person name="Debuchy R."/>
            <person name="Gladieux P."/>
            <person name="Hiltunen Thoren M."/>
            <person name="Johannesson H."/>
        </authorList>
    </citation>
    <scope>NUCLEOTIDE SEQUENCE</scope>
    <source>
        <strain evidence="2">PSN309</strain>
    </source>
</reference>
<evidence type="ECO:0000256" key="1">
    <source>
        <dbReference type="SAM" id="MobiDB-lite"/>
    </source>
</evidence>
<evidence type="ECO:0000313" key="2">
    <source>
        <dbReference type="EMBL" id="KAK4191074.1"/>
    </source>
</evidence>
<gene>
    <name evidence="2" type="ORF">QBC35DRAFT_471149</name>
</gene>
<protein>
    <submittedName>
        <fullName evidence="2">Uncharacterized protein</fullName>
    </submittedName>
</protein>
<dbReference type="EMBL" id="MU864361">
    <property type="protein sequence ID" value="KAK4191074.1"/>
    <property type="molecule type" value="Genomic_DNA"/>
</dbReference>
<comment type="caution">
    <text evidence="2">The sequence shown here is derived from an EMBL/GenBank/DDBJ whole genome shotgun (WGS) entry which is preliminary data.</text>
</comment>
<feature type="region of interest" description="Disordered" evidence="1">
    <location>
        <begin position="251"/>
        <end position="300"/>
    </location>
</feature>
<evidence type="ECO:0000313" key="3">
    <source>
        <dbReference type="Proteomes" id="UP001302126"/>
    </source>
</evidence>
<dbReference type="Proteomes" id="UP001302126">
    <property type="component" value="Unassembled WGS sequence"/>
</dbReference>
<feature type="region of interest" description="Disordered" evidence="1">
    <location>
        <begin position="180"/>
        <end position="239"/>
    </location>
</feature>
<feature type="compositionally biased region" description="Polar residues" evidence="1">
    <location>
        <begin position="188"/>
        <end position="219"/>
    </location>
</feature>
<accession>A0AAN6WZA3</accession>
<name>A0AAN6WZA3_9PEZI</name>
<organism evidence="2 3">
    <name type="scientific">Podospora australis</name>
    <dbReference type="NCBI Taxonomy" id="1536484"/>
    <lineage>
        <taxon>Eukaryota</taxon>
        <taxon>Fungi</taxon>
        <taxon>Dikarya</taxon>
        <taxon>Ascomycota</taxon>
        <taxon>Pezizomycotina</taxon>
        <taxon>Sordariomycetes</taxon>
        <taxon>Sordariomycetidae</taxon>
        <taxon>Sordariales</taxon>
        <taxon>Podosporaceae</taxon>
        <taxon>Podospora</taxon>
    </lineage>
</organism>
<dbReference type="AlphaFoldDB" id="A0AAN6WZA3"/>
<proteinExistence type="predicted"/>
<keyword evidence="3" id="KW-1185">Reference proteome</keyword>
<reference evidence="2" key="2">
    <citation type="submission" date="2023-05" db="EMBL/GenBank/DDBJ databases">
        <authorList>
            <consortium name="Lawrence Berkeley National Laboratory"/>
            <person name="Steindorff A."/>
            <person name="Hensen N."/>
            <person name="Bonometti L."/>
            <person name="Westerberg I."/>
            <person name="Brannstrom I.O."/>
            <person name="Guillou S."/>
            <person name="Cros-Aarteil S."/>
            <person name="Calhoun S."/>
            <person name="Haridas S."/>
            <person name="Kuo A."/>
            <person name="Mondo S."/>
            <person name="Pangilinan J."/>
            <person name="Riley R."/>
            <person name="Labutti K."/>
            <person name="Andreopoulos B."/>
            <person name="Lipzen A."/>
            <person name="Chen C."/>
            <person name="Yanf M."/>
            <person name="Daum C."/>
            <person name="Ng V."/>
            <person name="Clum A."/>
            <person name="Ohm R."/>
            <person name="Martin F."/>
            <person name="Silar P."/>
            <person name="Natvig D."/>
            <person name="Lalanne C."/>
            <person name="Gautier V."/>
            <person name="Ament-Velasquez S.L."/>
            <person name="Kruys A."/>
            <person name="Hutchinson M.I."/>
            <person name="Powell A.J."/>
            <person name="Barry K."/>
            <person name="Miller A.N."/>
            <person name="Grigoriev I.V."/>
            <person name="Debuchy R."/>
            <person name="Gladieux P."/>
            <person name="Thoren M.H."/>
            <person name="Johannesson H."/>
        </authorList>
    </citation>
    <scope>NUCLEOTIDE SEQUENCE</scope>
    <source>
        <strain evidence="2">PSN309</strain>
    </source>
</reference>
<sequence>MSQFGDQKMNGTPPHRTMFIMPTSLPANQPIYPIQMVIDSRCPQGDALKRQISSLADRIEGMHIDVERFDGFHVKDKNKFRILEERVRKTLDKVISQRKLVESTRTLIKNLNKRLRNGVERRLITLERKFDNLSTTVHSTISEMGDAMGKISDNMEELSQVVMNQNESIKLLTSLLEEQQLSPPGAQDQPSFSHSPDSCAATSGSSSAPITPTRPSSYQPPHRRHRASAPPMTKPPPPTVWLAHNDNNGKLGFVFRPRPSSPPFAISDPPTPRAKKRTGEPDLMGGLGVMLPNKKARRTR</sequence>